<evidence type="ECO:0000256" key="2">
    <source>
        <dbReference type="ARBA" id="ARBA00023295"/>
    </source>
</evidence>
<keyword evidence="2" id="KW-0326">Glycosidase</keyword>
<evidence type="ECO:0000313" key="5">
    <source>
        <dbReference type="Proteomes" id="UP000027821"/>
    </source>
</evidence>
<keyword evidence="1" id="KW-0378">Hydrolase</keyword>
<sequence length="856" mass="97730">MQYKKLLLIPTAFIFNLLFIAPYGFGQDKDGVFIDGKGIMRWAENEKEVKGFGINYTAPFAHAFTMAERMGIDKEKAIDEDVYHFARLGLDLYRIHVWDTEISDTLGNLINNDRLHLFDYTIHKMKERGMKFIITPIAYWGGGWPEPDVKTPGFAHKYGKDGSLIHPDAIKAQQNYLAQFVEHVNPYTGIAYKNDPDIIALEISNEPHHPGTEDDVTLFINSMVEALRSTGTKKQIFYNITQSVPLKQGFFNADIQGLTFQWYPTNLMAMHELKGNFLPQVDVYNIPFADHPDFPSMAKIVYEFDPADIGASYIYPAMARSFRTAGMQLAAQFSYDPLFMAHINTEYGTHYMNLAYTPQKALSLKIAHAVFHDMPLYKEYGKYPQNASFENFQLSYEKDLAEYNTEEKFYYTNHTRSNPKKTSNLKEIAGYGNSPLVEYSGTGAYFLDKLDNGIWRLEVMPDAIWISDPFGQVSPDKEVAVVNYREQEMSIKLPDLEQNFVIRAINEGNDHGPKAEGNKFTIKPGVYILNKNGQQTDAWSNDKKIRNIRLNEFVAPKSTLDRFYVLNEPQNVAVEEKDLTVSFQVISKEWPEKVSIAIGRTKIPAVRKHGYEYEATISSKLVREGFMDYHIVVEGKETTRTFPSDIARQPSDWDFYAEEKYRTIIVRKDSPIHLFEPLADFDYLMKTWNRGVRLVPSEQAGAADLKVDLDTLPSYQHQDDVTRDYSMRVYIGNKMKGRIPDLELMTKIRIEAETLYEEDVPVQIALISTTGETYGGIITITSGQKEYTLSINELSHVPMVNLPRPYPGFINYYFESPLNNPLDLSKIEGLQISVGPGINEPGSRKGFVLQSISLVK</sequence>
<dbReference type="InterPro" id="IPR001547">
    <property type="entry name" value="Glyco_hydro_5"/>
</dbReference>
<dbReference type="EMBL" id="JMIH01000012">
    <property type="protein sequence ID" value="KEO75401.1"/>
    <property type="molecule type" value="Genomic_DNA"/>
</dbReference>
<comment type="caution">
    <text evidence="4">The sequence shown here is derived from an EMBL/GenBank/DDBJ whole genome shotgun (WGS) entry which is preliminary data.</text>
</comment>
<accession>A0A074KZH7</accession>
<evidence type="ECO:0000256" key="1">
    <source>
        <dbReference type="ARBA" id="ARBA00022801"/>
    </source>
</evidence>
<keyword evidence="5" id="KW-1185">Reference proteome</keyword>
<reference evidence="4 5" key="1">
    <citation type="submission" date="2014-04" db="EMBL/GenBank/DDBJ databases">
        <title>Characterization and application of a salt tolerant electro-active bacterium.</title>
        <authorList>
            <person name="Yang L."/>
            <person name="Wei S."/>
            <person name="Tay Q.X.M."/>
        </authorList>
    </citation>
    <scope>NUCLEOTIDE SEQUENCE [LARGE SCALE GENOMIC DNA]</scope>
    <source>
        <strain evidence="4 5">LY1</strain>
    </source>
</reference>
<dbReference type="STRING" id="1048983.EL17_01540"/>
<dbReference type="GO" id="GO:0000272">
    <property type="term" value="P:polysaccharide catabolic process"/>
    <property type="evidence" value="ECO:0007669"/>
    <property type="project" value="InterPro"/>
</dbReference>
<gene>
    <name evidence="4" type="ORF">EL17_01540</name>
</gene>
<dbReference type="Proteomes" id="UP000027821">
    <property type="component" value="Unassembled WGS sequence"/>
</dbReference>
<evidence type="ECO:0000313" key="4">
    <source>
        <dbReference type="EMBL" id="KEO75401.1"/>
    </source>
</evidence>
<dbReference type="InterPro" id="IPR017853">
    <property type="entry name" value="GH"/>
</dbReference>
<protein>
    <recommendedName>
        <fullName evidence="3">Glycoside hydrolase family 5 domain-containing protein</fullName>
    </recommendedName>
</protein>
<organism evidence="4 5">
    <name type="scientific">Anditalea andensis</name>
    <dbReference type="NCBI Taxonomy" id="1048983"/>
    <lineage>
        <taxon>Bacteria</taxon>
        <taxon>Pseudomonadati</taxon>
        <taxon>Bacteroidota</taxon>
        <taxon>Cytophagia</taxon>
        <taxon>Cytophagales</taxon>
        <taxon>Cytophagaceae</taxon>
        <taxon>Anditalea</taxon>
    </lineage>
</organism>
<dbReference type="OrthoDB" id="9809937at2"/>
<dbReference type="GO" id="GO:0004553">
    <property type="term" value="F:hydrolase activity, hydrolyzing O-glycosyl compounds"/>
    <property type="evidence" value="ECO:0007669"/>
    <property type="project" value="InterPro"/>
</dbReference>
<dbReference type="SUPFAM" id="SSF51445">
    <property type="entry name" value="(Trans)glycosidases"/>
    <property type="match status" value="1"/>
</dbReference>
<feature type="domain" description="Glycoside hydrolase family 5" evidence="3">
    <location>
        <begin position="80"/>
        <end position="264"/>
    </location>
</feature>
<evidence type="ECO:0000259" key="3">
    <source>
        <dbReference type="Pfam" id="PF00150"/>
    </source>
</evidence>
<name>A0A074KZH7_9BACT</name>
<dbReference type="Pfam" id="PF00150">
    <property type="entry name" value="Cellulase"/>
    <property type="match status" value="1"/>
</dbReference>
<dbReference type="RefSeq" id="WP_051719775.1">
    <property type="nucleotide sequence ID" value="NZ_JMIH01000012.1"/>
</dbReference>
<proteinExistence type="predicted"/>
<dbReference type="eggNOG" id="COG3934">
    <property type="taxonomic scope" value="Bacteria"/>
</dbReference>
<dbReference type="Gene3D" id="3.20.20.80">
    <property type="entry name" value="Glycosidases"/>
    <property type="match status" value="1"/>
</dbReference>
<dbReference type="AlphaFoldDB" id="A0A074KZH7"/>